<dbReference type="Proteomes" id="UP001159427">
    <property type="component" value="Unassembled WGS sequence"/>
</dbReference>
<feature type="domain" description="BTB" evidence="3">
    <location>
        <begin position="573"/>
        <end position="650"/>
    </location>
</feature>
<evidence type="ECO:0000256" key="2">
    <source>
        <dbReference type="ARBA" id="ARBA00022490"/>
    </source>
</evidence>
<dbReference type="Pfam" id="PF08005">
    <property type="entry name" value="PHR"/>
    <property type="match status" value="1"/>
</dbReference>
<dbReference type="Gene3D" id="3.30.710.10">
    <property type="entry name" value="Potassium Channel Kv1.1, Chain A"/>
    <property type="match status" value="2"/>
</dbReference>
<dbReference type="InterPro" id="IPR012983">
    <property type="entry name" value="PHR"/>
</dbReference>
<feature type="domain" description="BTB" evidence="3">
    <location>
        <begin position="245"/>
        <end position="315"/>
    </location>
</feature>
<dbReference type="Gene3D" id="2.60.120.820">
    <property type="entry name" value="PHR domain"/>
    <property type="match status" value="1"/>
</dbReference>
<dbReference type="Pfam" id="PF00651">
    <property type="entry name" value="BTB"/>
    <property type="match status" value="2"/>
</dbReference>
<evidence type="ECO:0000259" key="3">
    <source>
        <dbReference type="PROSITE" id="PS50097"/>
    </source>
</evidence>
<name>A0ABN8MKQ2_9CNID</name>
<keyword evidence="2" id="KW-0963">Cytoplasm</keyword>
<protein>
    <recommendedName>
        <fullName evidence="3">BTB domain-containing protein</fullName>
    </recommendedName>
</protein>
<accession>A0ABN8MKQ2</accession>
<gene>
    <name evidence="4" type="ORF">PEVE_00037770</name>
</gene>
<dbReference type="EMBL" id="CALNXI010000626">
    <property type="protein sequence ID" value="CAH3030312.1"/>
    <property type="molecule type" value="Genomic_DNA"/>
</dbReference>
<dbReference type="InterPro" id="IPR011333">
    <property type="entry name" value="SKP1/BTB/POZ_sf"/>
</dbReference>
<keyword evidence="5" id="KW-1185">Reference proteome</keyword>
<organism evidence="4 5">
    <name type="scientific">Porites evermanni</name>
    <dbReference type="NCBI Taxonomy" id="104178"/>
    <lineage>
        <taxon>Eukaryota</taxon>
        <taxon>Metazoa</taxon>
        <taxon>Cnidaria</taxon>
        <taxon>Anthozoa</taxon>
        <taxon>Hexacorallia</taxon>
        <taxon>Scleractinia</taxon>
        <taxon>Fungiina</taxon>
        <taxon>Poritidae</taxon>
        <taxon>Porites</taxon>
    </lineage>
</organism>
<comment type="caution">
    <text evidence="4">The sequence shown here is derived from an EMBL/GenBank/DDBJ whole genome shotgun (WGS) entry which is preliminary data.</text>
</comment>
<dbReference type="PROSITE" id="PS50097">
    <property type="entry name" value="BTB"/>
    <property type="match status" value="2"/>
</dbReference>
<proteinExistence type="predicted"/>
<dbReference type="PANTHER" id="PTHR45774:SF3">
    <property type="entry name" value="BTB (POZ) DOMAIN-CONTAINING 2B-RELATED"/>
    <property type="match status" value="1"/>
</dbReference>
<sequence length="674" mass="76835">MSLKEFASVVVDCDILTKKEIGFMMKHYGGVGLESSLPFIHSPRQPRTCFFHRIYRFPEGSPPQMPGDRWHCTGVDSDALNLTVSKPVMLHGVQHFGSEGGKYTVSLEVKDVRNGFSLVKKKGTYSSEKDETNIYYGFDVMFDNPVCLEGGKKYEISSLIKGPPSWYVTDGKESDKVQEIQFSFSNSAASDNGTDDEFSQILETIFFLTFYSTITAMATLDDNWQTKRSTISERTKFIFSNELLSDVKFVVPASHNESERRKSQKCIPTHKFILAISSPVFYAMFYGEMAETAGTIQLPDCDYESLLELFRFLYSPFEGRHATLLPQNDCFLSNYIPFPYVTNMALDVTNQNLVLISKLFTTLGTRTRKYERVIWDRLSHSLIDRFHNGGQLMFSFLCTIIDLSDLFSMCKIQKNPYFQTRPERLIMIHIKEDSQEDIKVIGRHIERDLWKSFLKQVGSTYAPRKHKFDLNINSSGLHDLVPLFHTFHQKIFQLHCVPFANQMQHGCSASAWPQCSHFGSSEASSVVTSTISIRSITLKGTITAMATLDDNWQTKRSTISERTKFIFSNELLSDVKFVVPASHNESERRKSQKCIPTHKFILAISSPVFYAMFYGEMAETAGTIQLPDCDYESLLELFRFLSGNQQDRDPTRHRPVTSSGSIYRIYSTTLTTAS</sequence>
<comment type="subcellular location">
    <subcellularLocation>
        <location evidence="1">Cytoplasm</location>
    </subcellularLocation>
</comment>
<dbReference type="SUPFAM" id="SSF54695">
    <property type="entry name" value="POZ domain"/>
    <property type="match status" value="2"/>
</dbReference>
<reference evidence="4 5" key="1">
    <citation type="submission" date="2022-05" db="EMBL/GenBank/DDBJ databases">
        <authorList>
            <consortium name="Genoscope - CEA"/>
            <person name="William W."/>
        </authorList>
    </citation>
    <scope>NUCLEOTIDE SEQUENCE [LARGE SCALE GENOMIC DNA]</scope>
</reference>
<dbReference type="InterPro" id="IPR038648">
    <property type="entry name" value="PHR_sf"/>
</dbReference>
<dbReference type="InterPro" id="IPR000210">
    <property type="entry name" value="BTB/POZ_dom"/>
</dbReference>
<evidence type="ECO:0000256" key="1">
    <source>
        <dbReference type="ARBA" id="ARBA00004496"/>
    </source>
</evidence>
<dbReference type="PANTHER" id="PTHR45774">
    <property type="entry name" value="BTB/POZ DOMAIN-CONTAINING"/>
    <property type="match status" value="1"/>
</dbReference>
<evidence type="ECO:0000313" key="5">
    <source>
        <dbReference type="Proteomes" id="UP001159427"/>
    </source>
</evidence>
<evidence type="ECO:0000313" key="4">
    <source>
        <dbReference type="EMBL" id="CAH3030312.1"/>
    </source>
</evidence>